<feature type="domain" description="NAD-dependent epimerase/dehydratase" evidence="2">
    <location>
        <begin position="8"/>
        <end position="105"/>
    </location>
</feature>
<dbReference type="SUPFAM" id="SSF51735">
    <property type="entry name" value="NAD(P)-binding Rossmann-fold domains"/>
    <property type="match status" value="1"/>
</dbReference>
<dbReference type="VEuPathDB" id="AmoebaDB:DICPUDRAFT_30310"/>
<keyword evidence="4" id="KW-1185">Reference proteome</keyword>
<evidence type="ECO:0000259" key="2">
    <source>
        <dbReference type="Pfam" id="PF01370"/>
    </source>
</evidence>
<proteinExistence type="predicted"/>
<dbReference type="Gene3D" id="3.40.50.720">
    <property type="entry name" value="NAD(P)-binding Rossmann-like Domain"/>
    <property type="match status" value="1"/>
</dbReference>
<dbReference type="Pfam" id="PF01370">
    <property type="entry name" value="Epimerase"/>
    <property type="match status" value="1"/>
</dbReference>
<sequence length="228" mass="25293">MTEKVKAIITGATGMVGEEVVESCISSPDVESILLVNRRESGFKHPKIKEIVHKDLSDLESIEDEFKGYNSVYYCMGTSSVGVDKDTYYKITYDMPMAMVNSFAKVNNAKSKSDNNLTFVYVTGNGTNINGWQNWQKVKGKTEADIIKSPIKNGYAFRPGFMKPTPGLRYTSSYYKYIGWMYGIGRAISSNGFITLKELGSAMINASTKGYSKNILEGSDIVKLANKL</sequence>
<dbReference type="InParanoid" id="F0ZF86"/>
<dbReference type="Proteomes" id="UP000001064">
    <property type="component" value="Unassembled WGS sequence"/>
</dbReference>
<organism evidence="3 4">
    <name type="scientific">Dictyostelium purpureum</name>
    <name type="common">Slime mold</name>
    <dbReference type="NCBI Taxonomy" id="5786"/>
    <lineage>
        <taxon>Eukaryota</taxon>
        <taxon>Amoebozoa</taxon>
        <taxon>Evosea</taxon>
        <taxon>Eumycetozoa</taxon>
        <taxon>Dictyostelia</taxon>
        <taxon>Dictyosteliales</taxon>
        <taxon>Dictyosteliaceae</taxon>
        <taxon>Dictyostelium</taxon>
    </lineage>
</organism>
<dbReference type="OMA" id="YYKYIGW"/>
<dbReference type="GO" id="GO:0004029">
    <property type="term" value="F:aldehyde dehydrogenase (NAD+) activity"/>
    <property type="evidence" value="ECO:0000318"/>
    <property type="project" value="GO_Central"/>
</dbReference>
<dbReference type="PANTHER" id="PTHR14097">
    <property type="entry name" value="OXIDOREDUCTASE HTATIP2"/>
    <property type="match status" value="1"/>
</dbReference>
<dbReference type="InterPro" id="IPR001509">
    <property type="entry name" value="Epimerase_deHydtase"/>
</dbReference>
<evidence type="ECO:0000313" key="4">
    <source>
        <dbReference type="Proteomes" id="UP000001064"/>
    </source>
</evidence>
<evidence type="ECO:0000313" key="3">
    <source>
        <dbReference type="EMBL" id="EGC37409.1"/>
    </source>
</evidence>
<reference evidence="4" key="1">
    <citation type="journal article" date="2011" name="Genome Biol.">
        <title>Comparative genomics of the social amoebae Dictyostelium discoideum and Dictyostelium purpureum.</title>
        <authorList>
            <consortium name="US DOE Joint Genome Institute (JGI-PGF)"/>
            <person name="Sucgang R."/>
            <person name="Kuo A."/>
            <person name="Tian X."/>
            <person name="Salerno W."/>
            <person name="Parikh A."/>
            <person name="Feasley C.L."/>
            <person name="Dalin E."/>
            <person name="Tu H."/>
            <person name="Huang E."/>
            <person name="Barry K."/>
            <person name="Lindquist E."/>
            <person name="Shapiro H."/>
            <person name="Bruce D."/>
            <person name="Schmutz J."/>
            <person name="Salamov A."/>
            <person name="Fey P."/>
            <person name="Gaudet P."/>
            <person name="Anjard C."/>
            <person name="Babu M.M."/>
            <person name="Basu S."/>
            <person name="Bushmanova Y."/>
            <person name="van der Wel H."/>
            <person name="Katoh-Kurasawa M."/>
            <person name="Dinh C."/>
            <person name="Coutinho P.M."/>
            <person name="Saito T."/>
            <person name="Elias M."/>
            <person name="Schaap P."/>
            <person name="Kay R.R."/>
            <person name="Henrissat B."/>
            <person name="Eichinger L."/>
            <person name="Rivero F."/>
            <person name="Putnam N.H."/>
            <person name="West C.M."/>
            <person name="Loomis W.F."/>
            <person name="Chisholm R.L."/>
            <person name="Shaulsky G."/>
            <person name="Strassmann J.E."/>
            <person name="Queller D.C."/>
            <person name="Kuspa A."/>
            <person name="Grigoriev I.V."/>
        </authorList>
    </citation>
    <scope>NUCLEOTIDE SEQUENCE [LARGE SCALE GENOMIC DNA]</scope>
    <source>
        <strain evidence="4">QSDP1</strain>
    </source>
</reference>
<dbReference type="AlphaFoldDB" id="F0ZF86"/>
<gene>
    <name evidence="3" type="ORF">DICPUDRAFT_30310</name>
</gene>
<dbReference type="GO" id="GO:0016020">
    <property type="term" value="C:membrane"/>
    <property type="evidence" value="ECO:0007669"/>
    <property type="project" value="UniProtKB-SubCell"/>
</dbReference>
<dbReference type="EMBL" id="GL871000">
    <property type="protein sequence ID" value="EGC37409.1"/>
    <property type="molecule type" value="Genomic_DNA"/>
</dbReference>
<comment type="subcellular location">
    <subcellularLocation>
        <location evidence="1">Membrane</location>
    </subcellularLocation>
</comment>
<dbReference type="eggNOG" id="ENOG502S03H">
    <property type="taxonomic scope" value="Eukaryota"/>
</dbReference>
<evidence type="ECO:0000256" key="1">
    <source>
        <dbReference type="ARBA" id="ARBA00004370"/>
    </source>
</evidence>
<name>F0ZF86_DICPU</name>
<dbReference type="RefSeq" id="XP_003286062.1">
    <property type="nucleotide sequence ID" value="XM_003286014.1"/>
</dbReference>
<dbReference type="PANTHER" id="PTHR14097:SF8">
    <property type="entry name" value="NAD(P)-BINDING DOMAIN-CONTAINING PROTEIN"/>
    <property type="match status" value="1"/>
</dbReference>
<dbReference type="InterPro" id="IPR036291">
    <property type="entry name" value="NAD(P)-bd_dom_sf"/>
</dbReference>
<protein>
    <recommendedName>
        <fullName evidence="2">NAD-dependent epimerase/dehydratase domain-containing protein</fullName>
    </recommendedName>
</protein>
<dbReference type="GeneID" id="10499858"/>
<dbReference type="FunCoup" id="F0ZF86">
    <property type="interactions" value="1"/>
</dbReference>
<dbReference type="OrthoDB" id="3535423at2759"/>
<dbReference type="STRING" id="5786.F0ZF86"/>
<dbReference type="GO" id="GO:0005737">
    <property type="term" value="C:cytoplasm"/>
    <property type="evidence" value="ECO:0000318"/>
    <property type="project" value="GO_Central"/>
</dbReference>
<dbReference type="KEGG" id="dpp:DICPUDRAFT_30310"/>
<accession>F0ZF86</accession>